<evidence type="ECO:0008006" key="4">
    <source>
        <dbReference type="Google" id="ProtNLM"/>
    </source>
</evidence>
<reference evidence="2 3" key="1">
    <citation type="submission" date="2015-10" db="EMBL/GenBank/DDBJ databases">
        <title>Transcriptomic analysis of a linuron degrading triple-species bacterial consortium.</title>
        <authorList>
            <person name="Albers P."/>
        </authorList>
    </citation>
    <scope>NUCLEOTIDE SEQUENCE [LARGE SCALE GENOMIC DNA]</scope>
    <source>
        <strain evidence="2 3">WDL6</strain>
    </source>
</reference>
<sequence length="107" mass="11393">MEKLALFPVLALGAGLFLNAATSGGMDSAQAQQVAELSTTTVANEEIPADILAVQIRKQGYECKNPSGAKRDPAASRADEPVWILTCENAEYRVRVVGNMADSVEKL</sequence>
<dbReference type="Proteomes" id="UP000059074">
    <property type="component" value="Unassembled WGS sequence"/>
</dbReference>
<organism evidence="2 3">
    <name type="scientific">Hyphomicrobium sulfonivorans</name>
    <dbReference type="NCBI Taxonomy" id="121290"/>
    <lineage>
        <taxon>Bacteria</taxon>
        <taxon>Pseudomonadati</taxon>
        <taxon>Pseudomonadota</taxon>
        <taxon>Alphaproteobacteria</taxon>
        <taxon>Hyphomicrobiales</taxon>
        <taxon>Hyphomicrobiaceae</taxon>
        <taxon>Hyphomicrobium</taxon>
    </lineage>
</organism>
<keyword evidence="1" id="KW-0732">Signal</keyword>
<evidence type="ECO:0000313" key="3">
    <source>
        <dbReference type="Proteomes" id="UP000059074"/>
    </source>
</evidence>
<evidence type="ECO:0000256" key="1">
    <source>
        <dbReference type="SAM" id="SignalP"/>
    </source>
</evidence>
<dbReference type="EMBL" id="LMTR01000032">
    <property type="protein sequence ID" value="KWT70353.1"/>
    <property type="molecule type" value="Genomic_DNA"/>
</dbReference>
<feature type="signal peptide" evidence="1">
    <location>
        <begin position="1"/>
        <end position="20"/>
    </location>
</feature>
<feature type="chain" id="PRO_5007132658" description="PepSY domain-containing protein" evidence="1">
    <location>
        <begin position="21"/>
        <end position="107"/>
    </location>
</feature>
<keyword evidence="3" id="KW-1185">Reference proteome</keyword>
<name>A0A109BKC2_HYPSL</name>
<protein>
    <recommendedName>
        <fullName evidence="4">PepSY domain-containing protein</fullName>
    </recommendedName>
</protein>
<gene>
    <name evidence="2" type="ORF">APY04_1030</name>
</gene>
<dbReference type="PATRIC" id="fig|121290.4.peg.909"/>
<dbReference type="AlphaFoldDB" id="A0A109BKC2"/>
<proteinExistence type="predicted"/>
<accession>A0A109BKC2</accession>
<comment type="caution">
    <text evidence="2">The sequence shown here is derived from an EMBL/GenBank/DDBJ whole genome shotgun (WGS) entry which is preliminary data.</text>
</comment>
<dbReference type="RefSeq" id="WP_245281827.1">
    <property type="nucleotide sequence ID" value="NZ_JAEFBX010000002.1"/>
</dbReference>
<evidence type="ECO:0000313" key="2">
    <source>
        <dbReference type="EMBL" id="KWT70353.1"/>
    </source>
</evidence>